<dbReference type="GO" id="GO:0016787">
    <property type="term" value="F:hydrolase activity"/>
    <property type="evidence" value="ECO:0007669"/>
    <property type="project" value="UniProtKB-KW"/>
</dbReference>
<evidence type="ECO:0000313" key="3">
    <source>
        <dbReference type="Proteomes" id="UP000540519"/>
    </source>
</evidence>
<gene>
    <name evidence="2" type="ORF">D9O36_05965</name>
</gene>
<dbReference type="PANTHER" id="PTHR43283:SF7">
    <property type="entry name" value="BETA-LACTAMASE-RELATED DOMAIN-CONTAINING PROTEIN"/>
    <property type="match status" value="1"/>
</dbReference>
<dbReference type="InterPro" id="IPR012338">
    <property type="entry name" value="Beta-lactam/transpept-like"/>
</dbReference>
<dbReference type="AlphaFoldDB" id="A0A7X2ZS43"/>
<feature type="domain" description="Beta-lactamase-related" evidence="1">
    <location>
        <begin position="144"/>
        <end position="439"/>
    </location>
</feature>
<evidence type="ECO:0000259" key="1">
    <source>
        <dbReference type="Pfam" id="PF00144"/>
    </source>
</evidence>
<dbReference type="Pfam" id="PF00144">
    <property type="entry name" value="Beta-lactamase"/>
    <property type="match status" value="1"/>
</dbReference>
<dbReference type="Proteomes" id="UP000540519">
    <property type="component" value="Unassembled WGS sequence"/>
</dbReference>
<accession>A0A7X2ZS43</accession>
<comment type="caution">
    <text evidence="2">The sequence shown here is derived from an EMBL/GenBank/DDBJ whole genome shotgun (WGS) entry which is preliminary data.</text>
</comment>
<sequence length="450" mass="51321">MTYIISLSSIKIKMAKNSKADYKVIQILIVFCFTFISTQTNAQDSEAVSINEKLDVIRNYPFDMPFERSDINLLNWQYWPYSRYASHHPREFIPMATIHADAEAVALEEIKNDPFNLMELKVSVDTEKDVLLPDLLKSINMKGFAVMHGGKLVFETYDQGMQKHDIQILQSTSKTFTGMLIHKLASEGLLDLGANVDEYLPDLNADVFKGSTLQNMLDMEVGFPDFGSYYKTEDFGFMSEVHMGLKPKVLGVEHRSTLLFIQQFQKPAFAAGSKFSYNDMNTQVLAMIAEQVTGKPYAQLIEENFWRPLQARYDAAISVDEDGSAGASWGMAITLRDAARFGQMMLNRGSFKGKRVIPESYFEATFDQPPTEPLSPYFVLGQQEDYRNQVWMLRDDGLMHTIGSFGQFIFADYKNEIAIVFMANWKHTSHLESKEHLIRIVRAVGEQINR</sequence>
<dbReference type="Gene3D" id="3.40.710.10">
    <property type="entry name" value="DD-peptidase/beta-lactamase superfamily"/>
    <property type="match status" value="1"/>
</dbReference>
<keyword evidence="3" id="KW-1185">Reference proteome</keyword>
<dbReference type="SUPFAM" id="SSF56601">
    <property type="entry name" value="beta-lactamase/transpeptidase-like"/>
    <property type="match status" value="1"/>
</dbReference>
<dbReference type="PANTHER" id="PTHR43283">
    <property type="entry name" value="BETA-LACTAMASE-RELATED"/>
    <property type="match status" value="1"/>
</dbReference>
<dbReference type="RefSeq" id="WP_155599220.1">
    <property type="nucleotide sequence ID" value="NZ_RCNR01000008.1"/>
</dbReference>
<dbReference type="EMBL" id="RCNR01000008">
    <property type="protein sequence ID" value="MUH35378.1"/>
    <property type="molecule type" value="Genomic_DNA"/>
</dbReference>
<proteinExistence type="predicted"/>
<organism evidence="2 3">
    <name type="scientific">Zobellia amurskyensis</name>
    <dbReference type="NCBI Taxonomy" id="248905"/>
    <lineage>
        <taxon>Bacteria</taxon>
        <taxon>Pseudomonadati</taxon>
        <taxon>Bacteroidota</taxon>
        <taxon>Flavobacteriia</taxon>
        <taxon>Flavobacteriales</taxon>
        <taxon>Flavobacteriaceae</taxon>
        <taxon>Zobellia</taxon>
    </lineage>
</organism>
<protein>
    <submittedName>
        <fullName evidence="2">Class C beta-lactamase-related serine hydrolase</fullName>
    </submittedName>
</protein>
<keyword evidence="2" id="KW-0378">Hydrolase</keyword>
<name>A0A7X2ZS43_9FLAO</name>
<reference evidence="2 3" key="1">
    <citation type="journal article" date="2019" name="Mar. Drugs">
        <title>Comparative Genomics and CAZyme Genome Repertoires of Marine Zobellia amurskyensis KMM 3526(T) and Zobellia laminariae KMM 3676(T).</title>
        <authorList>
            <person name="Chernysheva N."/>
            <person name="Bystritskaya E."/>
            <person name="Stenkova A."/>
            <person name="Golovkin I."/>
            <person name="Nedashkovskaya O."/>
            <person name="Isaeva M."/>
        </authorList>
    </citation>
    <scope>NUCLEOTIDE SEQUENCE [LARGE SCALE GENOMIC DNA]</scope>
    <source>
        <strain evidence="2 3">KMM 3526</strain>
    </source>
</reference>
<dbReference type="InterPro" id="IPR001466">
    <property type="entry name" value="Beta-lactam-related"/>
</dbReference>
<evidence type="ECO:0000313" key="2">
    <source>
        <dbReference type="EMBL" id="MUH35378.1"/>
    </source>
</evidence>
<dbReference type="OrthoDB" id="1185352at2"/>
<dbReference type="InterPro" id="IPR050789">
    <property type="entry name" value="Diverse_Enzym_Activities"/>
</dbReference>